<evidence type="ECO:0008006" key="4">
    <source>
        <dbReference type="Google" id="ProtNLM"/>
    </source>
</evidence>
<gene>
    <name evidence="2" type="ORF">ACFODW_10400</name>
</gene>
<feature type="transmembrane region" description="Helical" evidence="1">
    <location>
        <begin position="135"/>
        <end position="155"/>
    </location>
</feature>
<proteinExistence type="predicted"/>
<name>A0ABV7A753_9BACI</name>
<keyword evidence="1" id="KW-1133">Transmembrane helix</keyword>
<evidence type="ECO:0000313" key="3">
    <source>
        <dbReference type="Proteomes" id="UP001595387"/>
    </source>
</evidence>
<sequence length="164" mass="18714">MIFLHALVNSLKLPNKKAIFRLNRIGMDITVVYMFILLFLASLPSLADQLTATGGLGDDMNVVFKLIYFFIFYYLPLIVIFFILLSAVAYLGTLAAKMLERKLKFSILWKMSAYTTTIPLLLYTGLSFFLQLADLYLLAATIFTAGLLVRIITVYPRRNVRKRP</sequence>
<dbReference type="EMBL" id="JBHRRZ010000016">
    <property type="protein sequence ID" value="MFC2948746.1"/>
    <property type="molecule type" value="Genomic_DNA"/>
</dbReference>
<reference evidence="3" key="1">
    <citation type="journal article" date="2019" name="Int. J. Syst. Evol. Microbiol.">
        <title>The Global Catalogue of Microorganisms (GCM) 10K type strain sequencing project: providing services to taxonomists for standard genome sequencing and annotation.</title>
        <authorList>
            <consortium name="The Broad Institute Genomics Platform"/>
            <consortium name="The Broad Institute Genome Sequencing Center for Infectious Disease"/>
            <person name="Wu L."/>
            <person name="Ma J."/>
        </authorList>
    </citation>
    <scope>NUCLEOTIDE SEQUENCE [LARGE SCALE GENOMIC DNA]</scope>
    <source>
        <strain evidence="3">KCTC 13193</strain>
    </source>
</reference>
<feature type="transmembrane region" description="Helical" evidence="1">
    <location>
        <begin position="25"/>
        <end position="47"/>
    </location>
</feature>
<evidence type="ECO:0000313" key="2">
    <source>
        <dbReference type="EMBL" id="MFC2948746.1"/>
    </source>
</evidence>
<protein>
    <recommendedName>
        <fullName evidence="4">DUF1189 domain-containing protein</fullName>
    </recommendedName>
</protein>
<evidence type="ECO:0000256" key="1">
    <source>
        <dbReference type="SAM" id="Phobius"/>
    </source>
</evidence>
<dbReference type="RefSeq" id="WP_390306082.1">
    <property type="nucleotide sequence ID" value="NZ_JBHRRZ010000016.1"/>
</dbReference>
<organism evidence="2 3">
    <name type="scientific">Virgibacillus sediminis</name>
    <dbReference type="NCBI Taxonomy" id="202260"/>
    <lineage>
        <taxon>Bacteria</taxon>
        <taxon>Bacillati</taxon>
        <taxon>Bacillota</taxon>
        <taxon>Bacilli</taxon>
        <taxon>Bacillales</taxon>
        <taxon>Bacillaceae</taxon>
        <taxon>Virgibacillus</taxon>
    </lineage>
</organism>
<keyword evidence="1" id="KW-0472">Membrane</keyword>
<dbReference type="Proteomes" id="UP001595387">
    <property type="component" value="Unassembled WGS sequence"/>
</dbReference>
<feature type="transmembrane region" description="Helical" evidence="1">
    <location>
        <begin position="67"/>
        <end position="95"/>
    </location>
</feature>
<comment type="caution">
    <text evidence="2">The sequence shown here is derived from an EMBL/GenBank/DDBJ whole genome shotgun (WGS) entry which is preliminary data.</text>
</comment>
<accession>A0ABV7A753</accession>
<feature type="transmembrane region" description="Helical" evidence="1">
    <location>
        <begin position="107"/>
        <end position="129"/>
    </location>
</feature>
<keyword evidence="3" id="KW-1185">Reference proteome</keyword>
<keyword evidence="1" id="KW-0812">Transmembrane</keyword>